<evidence type="ECO:0000259" key="9">
    <source>
        <dbReference type="Pfam" id="PF01850"/>
    </source>
</evidence>
<dbReference type="EC" id="3.1.-.-" evidence="8"/>
<keyword evidence="2 8" id="KW-1277">Toxin-antitoxin system</keyword>
<comment type="caution">
    <text evidence="10">The sequence shown here is derived from an EMBL/GenBank/DDBJ whole genome shotgun (WGS) entry which is preliminary data.</text>
</comment>
<accession>A0A0R2RL66</accession>
<evidence type="ECO:0000256" key="4">
    <source>
        <dbReference type="ARBA" id="ARBA00022723"/>
    </source>
</evidence>
<keyword evidence="6 8" id="KW-0460">Magnesium</keyword>
<dbReference type="GO" id="GO:0000287">
    <property type="term" value="F:magnesium ion binding"/>
    <property type="evidence" value="ECO:0007669"/>
    <property type="project" value="UniProtKB-UniRule"/>
</dbReference>
<dbReference type="InterPro" id="IPR029060">
    <property type="entry name" value="PIN-like_dom_sf"/>
</dbReference>
<organism evidence="10 11">
    <name type="scientific">Verrucomicrobia subdivision 6 bacterium BACL9 MAG-120507-bin52</name>
    <dbReference type="NCBI Taxonomy" id="1655590"/>
    <lineage>
        <taxon>Bacteria</taxon>
        <taxon>Pseudomonadati</taxon>
        <taxon>Verrucomicrobiota</taxon>
        <taxon>Verrucomicrobiia</taxon>
        <taxon>Verrucomicrobiales</taxon>
        <taxon>Verrucomicrobia subdivision 6</taxon>
    </lineage>
</organism>
<dbReference type="InterPro" id="IPR022907">
    <property type="entry name" value="VapC_family"/>
</dbReference>
<dbReference type="SUPFAM" id="SSF88723">
    <property type="entry name" value="PIN domain-like"/>
    <property type="match status" value="1"/>
</dbReference>
<dbReference type="Pfam" id="PF01850">
    <property type="entry name" value="PIN"/>
    <property type="match status" value="1"/>
</dbReference>
<evidence type="ECO:0000256" key="2">
    <source>
        <dbReference type="ARBA" id="ARBA00022649"/>
    </source>
</evidence>
<keyword evidence="3 8" id="KW-0540">Nuclease</keyword>
<comment type="function">
    <text evidence="8">Toxic component of a toxin-antitoxin (TA) system. An RNase.</text>
</comment>
<dbReference type="InterPro" id="IPR050556">
    <property type="entry name" value="Type_II_TA_system_RNase"/>
</dbReference>
<dbReference type="GO" id="GO:0004540">
    <property type="term" value="F:RNA nuclease activity"/>
    <property type="evidence" value="ECO:0007669"/>
    <property type="project" value="InterPro"/>
</dbReference>
<keyword evidence="8" id="KW-0800">Toxin</keyword>
<evidence type="ECO:0000256" key="1">
    <source>
        <dbReference type="ARBA" id="ARBA00001946"/>
    </source>
</evidence>
<dbReference type="PANTHER" id="PTHR33653">
    <property type="entry name" value="RIBONUCLEASE VAPC2"/>
    <property type="match status" value="1"/>
</dbReference>
<evidence type="ECO:0000313" key="11">
    <source>
        <dbReference type="Proteomes" id="UP000051269"/>
    </source>
</evidence>
<feature type="domain" description="PIN" evidence="9">
    <location>
        <begin position="4"/>
        <end position="121"/>
    </location>
</feature>
<dbReference type="GO" id="GO:0090729">
    <property type="term" value="F:toxin activity"/>
    <property type="evidence" value="ECO:0007669"/>
    <property type="project" value="UniProtKB-KW"/>
</dbReference>
<feature type="binding site" evidence="8">
    <location>
        <position position="97"/>
    </location>
    <ligand>
        <name>Mg(2+)</name>
        <dbReference type="ChEBI" id="CHEBI:18420"/>
    </ligand>
</feature>
<protein>
    <recommendedName>
        <fullName evidence="8">Ribonuclease VapC</fullName>
        <shortName evidence="8">RNase VapC</shortName>
        <ecNumber evidence="8">3.1.-.-</ecNumber>
    </recommendedName>
    <alternativeName>
        <fullName evidence="8">Toxin VapC</fullName>
    </alternativeName>
</protein>
<evidence type="ECO:0000256" key="3">
    <source>
        <dbReference type="ARBA" id="ARBA00022722"/>
    </source>
</evidence>
<sequence length="128" mass="14477">MRLLLDSNRFIDFCSGDPEVVSRLESAVQVVVPFVVLAEIRVGSFLLKRGLEQARVLTEFLQQPGVRTVHSTDATTHHCASLYVYLRKQGTPIPTNDIWIAALALEHSLVVYTRDSHFDHLPQIPKIR</sequence>
<keyword evidence="5 8" id="KW-0378">Hydrolase</keyword>
<keyword evidence="4 8" id="KW-0479">Metal-binding</keyword>
<evidence type="ECO:0000256" key="7">
    <source>
        <dbReference type="ARBA" id="ARBA00038093"/>
    </source>
</evidence>
<feature type="binding site" evidence="8">
    <location>
        <position position="6"/>
    </location>
    <ligand>
        <name>Mg(2+)</name>
        <dbReference type="ChEBI" id="CHEBI:18420"/>
    </ligand>
</feature>
<evidence type="ECO:0000256" key="6">
    <source>
        <dbReference type="ARBA" id="ARBA00022842"/>
    </source>
</evidence>
<comment type="cofactor">
    <cofactor evidence="1 8">
        <name>Mg(2+)</name>
        <dbReference type="ChEBI" id="CHEBI:18420"/>
    </cofactor>
</comment>
<comment type="similarity">
    <text evidence="7 8">Belongs to the PINc/VapC protein family.</text>
</comment>
<evidence type="ECO:0000313" key="10">
    <source>
        <dbReference type="EMBL" id="KRO63190.1"/>
    </source>
</evidence>
<gene>
    <name evidence="8" type="primary">vapC</name>
    <name evidence="10" type="ORF">ABR82_07545</name>
</gene>
<dbReference type="Gene3D" id="3.40.50.1010">
    <property type="entry name" value="5'-nuclease"/>
    <property type="match status" value="1"/>
</dbReference>
<evidence type="ECO:0000256" key="5">
    <source>
        <dbReference type="ARBA" id="ARBA00022801"/>
    </source>
</evidence>
<dbReference type="AlphaFoldDB" id="A0A0R2RL66"/>
<reference evidence="10 11" key="1">
    <citation type="submission" date="2015-10" db="EMBL/GenBank/DDBJ databases">
        <title>Metagenome-Assembled Genomes uncover a global brackish microbiome.</title>
        <authorList>
            <person name="Hugerth L.W."/>
            <person name="Larsson J."/>
            <person name="Alneberg J."/>
            <person name="Lindh M.V."/>
            <person name="Legrand C."/>
            <person name="Pinhassi J."/>
            <person name="Andersson A.F."/>
        </authorList>
    </citation>
    <scope>NUCLEOTIDE SEQUENCE [LARGE SCALE GENOMIC DNA]</scope>
    <source>
        <strain evidence="10">BACL18 MAG-120507-bin52</strain>
    </source>
</reference>
<evidence type="ECO:0000256" key="8">
    <source>
        <dbReference type="HAMAP-Rule" id="MF_00265"/>
    </source>
</evidence>
<dbReference type="Proteomes" id="UP000051269">
    <property type="component" value="Unassembled WGS sequence"/>
</dbReference>
<dbReference type="HAMAP" id="MF_00265">
    <property type="entry name" value="VapC_Nob1"/>
    <property type="match status" value="1"/>
</dbReference>
<dbReference type="PANTHER" id="PTHR33653:SF1">
    <property type="entry name" value="RIBONUCLEASE VAPC2"/>
    <property type="match status" value="1"/>
</dbReference>
<dbReference type="EMBL" id="LIBO01000004">
    <property type="protein sequence ID" value="KRO63190.1"/>
    <property type="molecule type" value="Genomic_DNA"/>
</dbReference>
<name>A0A0R2RL66_9BACT</name>
<dbReference type="GO" id="GO:0016787">
    <property type="term" value="F:hydrolase activity"/>
    <property type="evidence" value="ECO:0007669"/>
    <property type="project" value="UniProtKB-KW"/>
</dbReference>
<proteinExistence type="inferred from homology"/>
<dbReference type="InterPro" id="IPR002716">
    <property type="entry name" value="PIN_dom"/>
</dbReference>